<evidence type="ECO:0000256" key="2">
    <source>
        <dbReference type="ARBA" id="ARBA00022670"/>
    </source>
</evidence>
<evidence type="ECO:0000256" key="7">
    <source>
        <dbReference type="ARBA" id="ARBA00023157"/>
    </source>
</evidence>
<keyword evidence="3 8" id="KW-0732">Signal</keyword>
<evidence type="ECO:0000256" key="4">
    <source>
        <dbReference type="ARBA" id="ARBA00022801"/>
    </source>
</evidence>
<proteinExistence type="evidence at transcript level"/>
<reference evidence="10" key="1">
    <citation type="submission" date="2004-11" db="EMBL/GenBank/DDBJ databases">
        <title>Immunological screening of Periplaneta americana cDNA expression libraries with serum immuned by the soluble protein antigens derived from Periplaneta fuliginosa.</title>
        <authorList>
            <person name="Xu S."/>
            <person name="Wang S."/>
            <person name="Wu S."/>
        </authorList>
    </citation>
    <scope>NUCLEOTIDE SEQUENCE</scope>
</reference>
<evidence type="ECO:0000256" key="5">
    <source>
        <dbReference type="ARBA" id="ARBA00022807"/>
    </source>
</evidence>
<feature type="chain" id="PRO_5018581601" evidence="8">
    <location>
        <begin position="24"/>
        <end position="343"/>
    </location>
</feature>
<dbReference type="Pfam" id="PF00112">
    <property type="entry name" value="Peptidase_C1"/>
    <property type="match status" value="1"/>
</dbReference>
<dbReference type="Gene3D" id="3.90.70.10">
    <property type="entry name" value="Cysteine proteinases"/>
    <property type="match status" value="1"/>
</dbReference>
<dbReference type="SUPFAM" id="SSF54001">
    <property type="entry name" value="Cysteine proteinases"/>
    <property type="match status" value="1"/>
</dbReference>
<dbReference type="SMART" id="SM00645">
    <property type="entry name" value="Pept_C1"/>
    <property type="match status" value="1"/>
</dbReference>
<dbReference type="InterPro" id="IPR012599">
    <property type="entry name" value="Propeptide_C1A"/>
</dbReference>
<protein>
    <submittedName>
        <fullName evidence="10">Parcxpwnx02</fullName>
    </submittedName>
</protein>
<dbReference type="InterPro" id="IPR000169">
    <property type="entry name" value="Pept_cys_AS"/>
</dbReference>
<dbReference type="AlphaFoldDB" id="Q5MBV5"/>
<dbReference type="PROSITE" id="PS00640">
    <property type="entry name" value="THIOL_PROTEASE_ASN"/>
    <property type="match status" value="1"/>
</dbReference>
<comment type="similarity">
    <text evidence="1">Belongs to the peptidase C1 family.</text>
</comment>
<dbReference type="Pfam" id="PF08127">
    <property type="entry name" value="Propeptide_C1"/>
    <property type="match status" value="1"/>
</dbReference>
<evidence type="ECO:0000256" key="3">
    <source>
        <dbReference type="ARBA" id="ARBA00022729"/>
    </source>
</evidence>
<dbReference type="InterPro" id="IPR025660">
    <property type="entry name" value="Pept_his_AS"/>
</dbReference>
<evidence type="ECO:0000256" key="8">
    <source>
        <dbReference type="SAM" id="SignalP"/>
    </source>
</evidence>
<dbReference type="GO" id="GO:0006508">
    <property type="term" value="P:proteolysis"/>
    <property type="evidence" value="ECO:0007669"/>
    <property type="project" value="UniProtKB-KW"/>
</dbReference>
<dbReference type="PROSITE" id="PS00639">
    <property type="entry name" value="THIOL_PROTEASE_HIS"/>
    <property type="match status" value="1"/>
</dbReference>
<evidence type="ECO:0000256" key="1">
    <source>
        <dbReference type="ARBA" id="ARBA00008455"/>
    </source>
</evidence>
<keyword evidence="6" id="KW-0865">Zymogen</keyword>
<dbReference type="PANTHER" id="PTHR12411">
    <property type="entry name" value="CYSTEINE PROTEASE FAMILY C1-RELATED"/>
    <property type="match status" value="1"/>
</dbReference>
<dbReference type="CDD" id="cd02620">
    <property type="entry name" value="Peptidase_C1A_CathepsinB"/>
    <property type="match status" value="1"/>
</dbReference>
<dbReference type="FunFam" id="3.90.70.10:FF:000031">
    <property type="entry name" value="Cathepsin B"/>
    <property type="match status" value="1"/>
</dbReference>
<evidence type="ECO:0000256" key="6">
    <source>
        <dbReference type="ARBA" id="ARBA00023145"/>
    </source>
</evidence>
<keyword evidence="2" id="KW-0645">Protease</keyword>
<keyword evidence="7" id="KW-1015">Disulfide bond</keyword>
<dbReference type="PRINTS" id="PR00705">
    <property type="entry name" value="PAPAIN"/>
</dbReference>
<evidence type="ECO:0000259" key="9">
    <source>
        <dbReference type="SMART" id="SM00645"/>
    </source>
</evidence>
<dbReference type="InterPro" id="IPR000668">
    <property type="entry name" value="Peptidase_C1A_C"/>
</dbReference>
<keyword evidence="5" id="KW-0788">Thiol protease</keyword>
<name>Q5MBV5_PERAM</name>
<dbReference type="InterPro" id="IPR013128">
    <property type="entry name" value="Peptidase_C1A"/>
</dbReference>
<keyword evidence="4" id="KW-0378">Hydrolase</keyword>
<dbReference type="PROSITE" id="PS00139">
    <property type="entry name" value="THIOL_PROTEASE_CYS"/>
    <property type="match status" value="1"/>
</dbReference>
<evidence type="ECO:0000313" key="10">
    <source>
        <dbReference type="EMBL" id="AAW28820.1"/>
    </source>
</evidence>
<feature type="domain" description="Peptidase C1A papain C-terminal" evidence="9">
    <location>
        <begin position="93"/>
        <end position="340"/>
    </location>
</feature>
<dbReference type="GO" id="GO:0004197">
    <property type="term" value="F:cysteine-type endopeptidase activity"/>
    <property type="evidence" value="ECO:0007669"/>
    <property type="project" value="InterPro"/>
</dbReference>
<dbReference type="MEROPS" id="C01.060"/>
<sequence length="343" mass="38062">MASYEYLLLTAMLLFSCMQFTSSVPPPEPSVLVDPLSDDFIDHINSLNTTWKAHRNFGNDIPLREIKKLMGVRRSLENFRLPEKSMEDIDIEIPEEFDPREQWPECPTLKEIRDQGSCGSCWAFGAVEAMSDRVCIHSKGKTHFHFSAEDLLTCCSSCGFGCNGGEPGAAWDYWVSTGIVSGGSYNSHQGCQPYAIEPCEHHVNGTRKPCGEGDTPRCVKRCEEGYDVPYGKDRHFGKSAYAVPGSVKAIQKELLLNGPAEAALTVYDDFLHYRTGVYQHVSGGALGGHAVRLLGWGVEDGTPYWLLANSWNYDWGDNGYFRILRGQDECGIESDINGGLPKV</sequence>
<organism evidence="10">
    <name type="scientific">Periplaneta americana</name>
    <name type="common">American cockroach</name>
    <name type="synonym">Blatta americana</name>
    <dbReference type="NCBI Taxonomy" id="6978"/>
    <lineage>
        <taxon>Eukaryota</taxon>
        <taxon>Metazoa</taxon>
        <taxon>Ecdysozoa</taxon>
        <taxon>Arthropoda</taxon>
        <taxon>Hexapoda</taxon>
        <taxon>Insecta</taxon>
        <taxon>Pterygota</taxon>
        <taxon>Neoptera</taxon>
        <taxon>Polyneoptera</taxon>
        <taxon>Dictyoptera</taxon>
        <taxon>Blattodea</taxon>
        <taxon>Blattoidea</taxon>
        <taxon>Blattidae</taxon>
        <taxon>Blattinae</taxon>
        <taxon>Periplaneta</taxon>
    </lineage>
</organism>
<dbReference type="InterPro" id="IPR038765">
    <property type="entry name" value="Papain-like_cys_pep_sf"/>
</dbReference>
<feature type="signal peptide" evidence="8">
    <location>
        <begin position="1"/>
        <end position="23"/>
    </location>
</feature>
<accession>Q5MBV5</accession>
<dbReference type="EMBL" id="AY838803">
    <property type="protein sequence ID" value="AAW28820.1"/>
    <property type="molecule type" value="mRNA"/>
</dbReference>
<dbReference type="InterPro" id="IPR025661">
    <property type="entry name" value="Pept_asp_AS"/>
</dbReference>